<sequence length="223" mass="23559">MSFLQGGFTLCNKTPLPAGLTKPAAIAALQNHDQFLSADPHLTSYKRLSEPEASSDYDSYQVPSSIVPIPKPGSADGKGGEKIRVYEVHDHVPNPVWSSDVTSVEEFVDCADGVWVRVRSPLGIVLETTWFVCEIDPKDKKNKNKDLPEGATLELVQTCECRCNRLLATLCKGQIDKGWPEVHEKIIKGMMGGGAGGDAGAVVTDAGGAAAGVVAPATATVAA</sequence>
<evidence type="ECO:0000259" key="1">
    <source>
        <dbReference type="Pfam" id="PF23155"/>
    </source>
</evidence>
<evidence type="ECO:0000313" key="2">
    <source>
        <dbReference type="EMBL" id="KAK8875089.1"/>
    </source>
</evidence>
<feature type="domain" description="DUF7053" evidence="1">
    <location>
        <begin position="10"/>
        <end position="188"/>
    </location>
</feature>
<organism evidence="2 3">
    <name type="scientific">Apiospora arundinis</name>
    <dbReference type="NCBI Taxonomy" id="335852"/>
    <lineage>
        <taxon>Eukaryota</taxon>
        <taxon>Fungi</taxon>
        <taxon>Dikarya</taxon>
        <taxon>Ascomycota</taxon>
        <taxon>Pezizomycotina</taxon>
        <taxon>Sordariomycetes</taxon>
        <taxon>Xylariomycetidae</taxon>
        <taxon>Amphisphaeriales</taxon>
        <taxon>Apiosporaceae</taxon>
        <taxon>Apiospora</taxon>
    </lineage>
</organism>
<name>A0ABR2JBA9_9PEZI</name>
<proteinExistence type="predicted"/>
<dbReference type="Proteomes" id="UP001390339">
    <property type="component" value="Unassembled WGS sequence"/>
</dbReference>
<dbReference type="PANTHER" id="PTHR38117">
    <property type="entry name" value="NACHT AND WD40 DOMAIN PROTEIN"/>
    <property type="match status" value="1"/>
</dbReference>
<dbReference type="EMBL" id="JAPCWZ010000003">
    <property type="protein sequence ID" value="KAK8875089.1"/>
    <property type="molecule type" value="Genomic_DNA"/>
</dbReference>
<dbReference type="PANTHER" id="PTHR38117:SF1">
    <property type="entry name" value="DUF3074 DOMAIN-CONTAINING PROTEIN"/>
    <property type="match status" value="1"/>
</dbReference>
<dbReference type="Pfam" id="PF23155">
    <property type="entry name" value="DUF7053"/>
    <property type="match status" value="1"/>
</dbReference>
<gene>
    <name evidence="2" type="ORF">PGQ11_005603</name>
</gene>
<accession>A0ABR2JBA9</accession>
<evidence type="ECO:0000313" key="3">
    <source>
        <dbReference type="Proteomes" id="UP001390339"/>
    </source>
</evidence>
<reference evidence="2 3" key="1">
    <citation type="journal article" date="2024" name="IMA Fungus">
        <title>Apiospora arundinis, a panoply of carbohydrate-active enzymes and secondary metabolites.</title>
        <authorList>
            <person name="Sorensen T."/>
            <person name="Petersen C."/>
            <person name="Muurmann A.T."/>
            <person name="Christiansen J.V."/>
            <person name="Brundto M.L."/>
            <person name="Overgaard C.K."/>
            <person name="Boysen A.T."/>
            <person name="Wollenberg R.D."/>
            <person name="Larsen T.O."/>
            <person name="Sorensen J.L."/>
            <person name="Nielsen K.L."/>
            <person name="Sondergaard T.E."/>
        </authorList>
    </citation>
    <scope>NUCLEOTIDE SEQUENCE [LARGE SCALE GENOMIC DNA]</scope>
    <source>
        <strain evidence="2 3">AAU 773</strain>
    </source>
</reference>
<dbReference type="InterPro" id="IPR055481">
    <property type="entry name" value="DUF7053"/>
</dbReference>
<protein>
    <recommendedName>
        <fullName evidence="1">DUF7053 domain-containing protein</fullName>
    </recommendedName>
</protein>
<comment type="caution">
    <text evidence="2">The sequence shown here is derived from an EMBL/GenBank/DDBJ whole genome shotgun (WGS) entry which is preliminary data.</text>
</comment>
<keyword evidence="3" id="KW-1185">Reference proteome</keyword>